<dbReference type="EMBL" id="FXBB01000004">
    <property type="protein sequence ID" value="SMG17006.1"/>
    <property type="molecule type" value="Genomic_DNA"/>
</dbReference>
<dbReference type="SUPFAM" id="SSF53756">
    <property type="entry name" value="UDP-Glycosyltransferase/glycogen phosphorylase"/>
    <property type="match status" value="1"/>
</dbReference>
<dbReference type="InterPro" id="IPR028098">
    <property type="entry name" value="Glyco_trans_4-like_N"/>
</dbReference>
<dbReference type="STRING" id="561720.SAMN06275492_10430"/>
<accession>A0A1X7IPN0</accession>
<dbReference type="OrthoDB" id="9811902at2"/>
<gene>
    <name evidence="3" type="ORF">SAMN06275492_10430</name>
</gene>
<dbReference type="PANTHER" id="PTHR12526">
    <property type="entry name" value="GLYCOSYLTRANSFERASE"/>
    <property type="match status" value="1"/>
</dbReference>
<evidence type="ECO:0000313" key="3">
    <source>
        <dbReference type="EMBL" id="SMG17006.1"/>
    </source>
</evidence>
<dbReference type="PANTHER" id="PTHR12526:SF622">
    <property type="entry name" value="GLYCOSYLTRANSFERASE (GROUP I)"/>
    <property type="match status" value="1"/>
</dbReference>
<evidence type="ECO:0000259" key="2">
    <source>
        <dbReference type="Pfam" id="PF13439"/>
    </source>
</evidence>
<reference evidence="4" key="1">
    <citation type="submission" date="2017-04" db="EMBL/GenBank/DDBJ databases">
        <authorList>
            <person name="Varghese N."/>
            <person name="Submissions S."/>
        </authorList>
    </citation>
    <scope>NUCLEOTIDE SEQUENCE [LARGE SCALE GENOMIC DNA]</scope>
    <source>
        <strain evidence="4">USBA 82</strain>
    </source>
</reference>
<dbReference type="AlphaFoldDB" id="A0A1X7IPN0"/>
<dbReference type="Gene3D" id="3.40.50.2000">
    <property type="entry name" value="Glycogen Phosphorylase B"/>
    <property type="match status" value="2"/>
</dbReference>
<evidence type="ECO:0000313" key="4">
    <source>
        <dbReference type="Proteomes" id="UP000193355"/>
    </source>
</evidence>
<proteinExistence type="predicted"/>
<keyword evidence="3" id="KW-0808">Transferase</keyword>
<organism evidence="3 4">
    <name type="scientific">Dethiosulfovibrio salsuginis</name>
    <dbReference type="NCBI Taxonomy" id="561720"/>
    <lineage>
        <taxon>Bacteria</taxon>
        <taxon>Thermotogati</taxon>
        <taxon>Synergistota</taxon>
        <taxon>Synergistia</taxon>
        <taxon>Synergistales</taxon>
        <taxon>Dethiosulfovibrionaceae</taxon>
        <taxon>Dethiosulfovibrio</taxon>
    </lineage>
</organism>
<dbReference type="Proteomes" id="UP000193355">
    <property type="component" value="Unassembled WGS sequence"/>
</dbReference>
<feature type="domain" description="Glycosyltransferase subfamily 4-like N-terminal" evidence="2">
    <location>
        <begin position="22"/>
        <end position="210"/>
    </location>
</feature>
<dbReference type="CDD" id="cd03794">
    <property type="entry name" value="GT4_WbuB-like"/>
    <property type="match status" value="1"/>
</dbReference>
<dbReference type="Pfam" id="PF13439">
    <property type="entry name" value="Glyco_transf_4"/>
    <property type="match status" value="1"/>
</dbReference>
<dbReference type="Pfam" id="PF13692">
    <property type="entry name" value="Glyco_trans_1_4"/>
    <property type="match status" value="1"/>
</dbReference>
<keyword evidence="4" id="KW-1185">Reference proteome</keyword>
<sequence>MEIWWINHHARLPIVPGGTRHYNLAKELKKLGHNTTIINGTFDHLGPMLPFKEKKHIHNPIKTKYNGVLFYSIPTPKYKGSSSLGRVWSMIIFMLKTISKLKNTPTLKRPDVIIGSTVHPLAALAGLILAKIHKVPFIYEVRDLWPLTLVELGKIPSRHPIVIFFSLLDKVLSKSSSTIITTAPLMKTYYKSKFHLPEGKFLWITNGSDLVFSQKNTLNKNISSPIKIGYSGSLGEANGVLELMKGLKKTPKEIVRSFQFHIIGDGPQKEEIKRLAAKLNLNMVFHNPVPKKILSEKLSNFDVLLVMLQPSPIYRYGISLNKIADYHKAGKPIAMIGRCAANPLDQSHAGFKVNSLKELPALLRNISKATRSELIKMGEKGRIYGEKNYEWSTLAKKLDIRLVKIAKTNTQITLKKEGEPSRSRLKSPVFDGNIR</sequence>
<feature type="region of interest" description="Disordered" evidence="1">
    <location>
        <begin position="416"/>
        <end position="435"/>
    </location>
</feature>
<dbReference type="RefSeq" id="WP_085543848.1">
    <property type="nucleotide sequence ID" value="NZ_FXBB01000004.1"/>
</dbReference>
<name>A0A1X7IPN0_9BACT</name>
<evidence type="ECO:0000256" key="1">
    <source>
        <dbReference type="SAM" id="MobiDB-lite"/>
    </source>
</evidence>
<protein>
    <submittedName>
        <fullName evidence="3">Glycosyltransferase involved in cell wall bisynthesis</fullName>
    </submittedName>
</protein>
<dbReference type="GO" id="GO:0016740">
    <property type="term" value="F:transferase activity"/>
    <property type="evidence" value="ECO:0007669"/>
    <property type="project" value="UniProtKB-KW"/>
</dbReference>